<reference evidence="1 2" key="1">
    <citation type="submission" date="2024-09" db="EMBL/GenBank/DDBJ databases">
        <title>Floridaenema gen nov. (Aerosakkonemataceae, Aerosakkonematales ord. nov., Cyanobacteria) from benthic tropical and subtropical fresh waters, with the description of four new species.</title>
        <authorList>
            <person name="Moretto J.A."/>
            <person name="Berthold D.E."/>
            <person name="Lefler F.W."/>
            <person name="Huang I.-S."/>
            <person name="Laughinghouse H. IV."/>
        </authorList>
    </citation>
    <scope>NUCLEOTIDE SEQUENCE [LARGE SCALE GENOMIC DNA]</scope>
    <source>
        <strain evidence="1 2">BLCC-F46</strain>
    </source>
</reference>
<organism evidence="1 2">
    <name type="scientific">Floridaenema aerugineum BLCC-F46</name>
    <dbReference type="NCBI Taxonomy" id="3153654"/>
    <lineage>
        <taxon>Bacteria</taxon>
        <taxon>Bacillati</taxon>
        <taxon>Cyanobacteriota</taxon>
        <taxon>Cyanophyceae</taxon>
        <taxon>Oscillatoriophycideae</taxon>
        <taxon>Aerosakkonematales</taxon>
        <taxon>Aerosakkonemataceae</taxon>
        <taxon>Floridanema</taxon>
        <taxon>Floridanema aerugineum</taxon>
    </lineage>
</organism>
<comment type="caution">
    <text evidence="1">The sequence shown here is derived from an EMBL/GenBank/DDBJ whole genome shotgun (WGS) entry which is preliminary data.</text>
</comment>
<proteinExistence type="predicted"/>
<accession>A0ABV4X670</accession>
<dbReference type="Proteomes" id="UP001576774">
    <property type="component" value="Unassembled WGS sequence"/>
</dbReference>
<gene>
    <name evidence="1" type="ORF">ACE1CC_15580</name>
</gene>
<dbReference type="RefSeq" id="WP_413271350.1">
    <property type="nucleotide sequence ID" value="NZ_JBHFNQ010000118.1"/>
</dbReference>
<sequence>MSNLPNDDQRLVDFLRQNRPEIPPSPPDLEEKLFCAIASSPPPQLHHHSPNHPSRFRQLWLVPPAIAASLALAWGGNYLRQNNSLNNSFATINSLSPTAAPQLNQTISKSSKFLISNSNYLPGRNRGQNHQELVKIESFLENNWNDVVTNNPPEMSVESIQNEYLNLAKSKAYYSTKTTNLVTTRR</sequence>
<dbReference type="EMBL" id="JBHFNQ010000118">
    <property type="protein sequence ID" value="MFB2878273.1"/>
    <property type="molecule type" value="Genomic_DNA"/>
</dbReference>
<keyword evidence="2" id="KW-1185">Reference proteome</keyword>
<protein>
    <submittedName>
        <fullName evidence="1">Uncharacterized protein</fullName>
    </submittedName>
</protein>
<evidence type="ECO:0000313" key="2">
    <source>
        <dbReference type="Proteomes" id="UP001576774"/>
    </source>
</evidence>
<evidence type="ECO:0000313" key="1">
    <source>
        <dbReference type="EMBL" id="MFB2878273.1"/>
    </source>
</evidence>
<name>A0ABV4X670_9CYAN</name>